<dbReference type="InterPro" id="IPR001584">
    <property type="entry name" value="Integrase_cat-core"/>
</dbReference>
<proteinExistence type="predicted"/>
<dbReference type="Gene3D" id="2.40.70.10">
    <property type="entry name" value="Acid Proteases"/>
    <property type="match status" value="1"/>
</dbReference>
<dbReference type="Gene3D" id="3.30.420.10">
    <property type="entry name" value="Ribonuclease H-like superfamily/Ribonuclease H"/>
    <property type="match status" value="2"/>
</dbReference>
<comment type="caution">
    <text evidence="11">The sequence shown here is derived from an EMBL/GenBank/DDBJ whole genome shotgun (WGS) entry which is preliminary data.</text>
</comment>
<evidence type="ECO:0000313" key="10">
    <source>
        <dbReference type="EMBL" id="KAA0047672.1"/>
    </source>
</evidence>
<dbReference type="Pfam" id="PF00078">
    <property type="entry name" value="RVT_1"/>
    <property type="match status" value="1"/>
</dbReference>
<dbReference type="SUPFAM" id="SSF53098">
    <property type="entry name" value="Ribonuclease H-like"/>
    <property type="match status" value="2"/>
</dbReference>
<dbReference type="InterPro" id="IPR002156">
    <property type="entry name" value="RNaseH_domain"/>
</dbReference>
<dbReference type="SUPFAM" id="SSF56672">
    <property type="entry name" value="DNA/RNA polymerases"/>
    <property type="match status" value="1"/>
</dbReference>
<dbReference type="Gene3D" id="3.10.10.10">
    <property type="entry name" value="HIV Type 1 Reverse Transcriptase, subunit A, domain 1"/>
    <property type="match status" value="1"/>
</dbReference>
<organism evidence="11 13">
    <name type="scientific">Cucumis melo var. makuwa</name>
    <name type="common">Oriental melon</name>
    <dbReference type="NCBI Taxonomy" id="1194695"/>
    <lineage>
        <taxon>Eukaryota</taxon>
        <taxon>Viridiplantae</taxon>
        <taxon>Streptophyta</taxon>
        <taxon>Embryophyta</taxon>
        <taxon>Tracheophyta</taxon>
        <taxon>Spermatophyta</taxon>
        <taxon>Magnoliopsida</taxon>
        <taxon>eudicotyledons</taxon>
        <taxon>Gunneridae</taxon>
        <taxon>Pentapetalae</taxon>
        <taxon>rosids</taxon>
        <taxon>fabids</taxon>
        <taxon>Cucurbitales</taxon>
        <taxon>Cucurbitaceae</taxon>
        <taxon>Benincaseae</taxon>
        <taxon>Cucumis</taxon>
    </lineage>
</organism>
<evidence type="ECO:0000256" key="4">
    <source>
        <dbReference type="ARBA" id="ARBA00022759"/>
    </source>
</evidence>
<dbReference type="InterPro" id="IPR036397">
    <property type="entry name" value="RNaseH_sf"/>
</dbReference>
<evidence type="ECO:0000313" key="13">
    <source>
        <dbReference type="Proteomes" id="UP000321947"/>
    </source>
</evidence>
<gene>
    <name evidence="11" type="ORF">E5676_scaffold648G001250</name>
    <name evidence="10" type="ORF">E6C27_scaffold115G001730</name>
</gene>
<keyword evidence="5" id="KW-0233">DNA recombination</keyword>
<dbReference type="GO" id="GO:0006310">
    <property type="term" value="P:DNA recombination"/>
    <property type="evidence" value="ECO:0007669"/>
    <property type="project" value="UniProtKB-KW"/>
</dbReference>
<dbReference type="GO" id="GO:0015074">
    <property type="term" value="P:DNA integration"/>
    <property type="evidence" value="ECO:0007669"/>
    <property type="project" value="InterPro"/>
</dbReference>
<evidence type="ECO:0000256" key="5">
    <source>
        <dbReference type="ARBA" id="ARBA00023172"/>
    </source>
</evidence>
<keyword evidence="6" id="KW-0511">Multifunctional enzyme</keyword>
<evidence type="ECO:0000313" key="12">
    <source>
        <dbReference type="Proteomes" id="UP000321393"/>
    </source>
</evidence>
<dbReference type="EMBL" id="SSTE01013117">
    <property type="protein sequence ID" value="KAA0047672.1"/>
    <property type="molecule type" value="Genomic_DNA"/>
</dbReference>
<feature type="region of interest" description="Disordered" evidence="7">
    <location>
        <begin position="900"/>
        <end position="922"/>
    </location>
</feature>
<dbReference type="PANTHER" id="PTHR37984">
    <property type="entry name" value="PROTEIN CBG26694"/>
    <property type="match status" value="1"/>
</dbReference>
<dbReference type="CDD" id="cd00303">
    <property type="entry name" value="retropepsin_like"/>
    <property type="match status" value="1"/>
</dbReference>
<keyword evidence="3" id="KW-0540">Nuclease</keyword>
<accession>A0A5D3C8N8</accession>
<evidence type="ECO:0000313" key="11">
    <source>
        <dbReference type="EMBL" id="TYK08327.1"/>
    </source>
</evidence>
<dbReference type="PANTHER" id="PTHR37984:SF5">
    <property type="entry name" value="PROTEIN NYNRIN-LIKE"/>
    <property type="match status" value="1"/>
</dbReference>
<name>A0A5D3C8N8_CUCMM</name>
<dbReference type="InterPro" id="IPR043502">
    <property type="entry name" value="DNA/RNA_pol_sf"/>
</dbReference>
<evidence type="ECO:0000256" key="2">
    <source>
        <dbReference type="ARBA" id="ARBA00022695"/>
    </source>
</evidence>
<dbReference type="CDD" id="cd09279">
    <property type="entry name" value="RNase_HI_like"/>
    <property type="match status" value="1"/>
</dbReference>
<keyword evidence="4" id="KW-0378">Hydrolase</keyword>
<dbReference type="InterPro" id="IPR000477">
    <property type="entry name" value="RT_dom"/>
</dbReference>
<dbReference type="CDD" id="cd01647">
    <property type="entry name" value="RT_LTR"/>
    <property type="match status" value="1"/>
</dbReference>
<dbReference type="InterPro" id="IPR012337">
    <property type="entry name" value="RNaseH-like_sf"/>
</dbReference>
<reference evidence="12 13" key="1">
    <citation type="submission" date="2019-08" db="EMBL/GenBank/DDBJ databases">
        <title>Draft genome sequences of two oriental melons (Cucumis melo L. var makuwa).</title>
        <authorList>
            <person name="Kwon S.-Y."/>
        </authorList>
    </citation>
    <scope>NUCLEOTIDE SEQUENCE [LARGE SCALE GENOMIC DNA]</scope>
    <source>
        <strain evidence="13">cv. Chang Bougi</strain>
        <strain evidence="12">cv. SW 3</strain>
        <tissue evidence="11">Leaf</tissue>
    </source>
</reference>
<dbReference type="EMBL" id="SSTD01012901">
    <property type="protein sequence ID" value="TYK08327.1"/>
    <property type="molecule type" value="Genomic_DNA"/>
</dbReference>
<dbReference type="Pfam" id="PF17919">
    <property type="entry name" value="RT_RNaseH_2"/>
    <property type="match status" value="1"/>
</dbReference>
<dbReference type="Proteomes" id="UP000321393">
    <property type="component" value="Unassembled WGS sequence"/>
</dbReference>
<dbReference type="PROSITE" id="PS50994">
    <property type="entry name" value="INTEGRASE"/>
    <property type="match status" value="1"/>
</dbReference>
<dbReference type="OrthoDB" id="910289at2759"/>
<dbReference type="InterPro" id="IPR005162">
    <property type="entry name" value="Retrotrans_gag_dom"/>
</dbReference>
<keyword evidence="1" id="KW-0808">Transferase</keyword>
<evidence type="ECO:0000256" key="7">
    <source>
        <dbReference type="SAM" id="MobiDB-lite"/>
    </source>
</evidence>
<keyword evidence="4" id="KW-0255">Endonuclease</keyword>
<dbReference type="InterPro" id="IPR021109">
    <property type="entry name" value="Peptidase_aspartic_dom_sf"/>
</dbReference>
<dbReference type="GO" id="GO:0003676">
    <property type="term" value="F:nucleic acid binding"/>
    <property type="evidence" value="ECO:0007669"/>
    <property type="project" value="InterPro"/>
</dbReference>
<dbReference type="Gene3D" id="3.30.70.270">
    <property type="match status" value="2"/>
</dbReference>
<evidence type="ECO:0000259" key="9">
    <source>
        <dbReference type="PROSITE" id="PS50994"/>
    </source>
</evidence>
<dbReference type="Pfam" id="PF03732">
    <property type="entry name" value="Retrotrans_gag"/>
    <property type="match status" value="1"/>
</dbReference>
<dbReference type="InterPro" id="IPR041577">
    <property type="entry name" value="RT_RNaseH_2"/>
</dbReference>
<keyword evidence="2" id="KW-0548">Nucleotidyltransferase</keyword>
<dbReference type="InterPro" id="IPR050951">
    <property type="entry name" value="Retrovirus_Pol_polyprotein"/>
</dbReference>
<dbReference type="GO" id="GO:0004523">
    <property type="term" value="F:RNA-DNA hybrid ribonuclease activity"/>
    <property type="evidence" value="ECO:0007669"/>
    <property type="project" value="InterPro"/>
</dbReference>
<evidence type="ECO:0000256" key="6">
    <source>
        <dbReference type="ARBA" id="ARBA00023268"/>
    </source>
</evidence>
<evidence type="ECO:0000256" key="1">
    <source>
        <dbReference type="ARBA" id="ARBA00022679"/>
    </source>
</evidence>
<dbReference type="FunFam" id="3.30.70.270:FF:000020">
    <property type="entry name" value="Transposon Tf2-6 polyprotein-like Protein"/>
    <property type="match status" value="1"/>
</dbReference>
<dbReference type="Pfam" id="PF13456">
    <property type="entry name" value="RVT_3"/>
    <property type="match status" value="1"/>
</dbReference>
<dbReference type="InterPro" id="IPR043128">
    <property type="entry name" value="Rev_trsase/Diguanyl_cyclase"/>
</dbReference>
<dbReference type="Proteomes" id="UP000321947">
    <property type="component" value="Unassembled WGS sequence"/>
</dbReference>
<feature type="domain" description="RNase H type-1" evidence="8">
    <location>
        <begin position="1440"/>
        <end position="1551"/>
    </location>
</feature>
<protein>
    <submittedName>
        <fullName evidence="11">Uncharacterized protein</fullName>
    </submittedName>
</protein>
<dbReference type="PROSITE" id="PS50879">
    <property type="entry name" value="RNASE_H_1"/>
    <property type="match status" value="1"/>
</dbReference>
<evidence type="ECO:0000259" key="8">
    <source>
        <dbReference type="PROSITE" id="PS50879"/>
    </source>
</evidence>
<dbReference type="GO" id="GO:0016779">
    <property type="term" value="F:nucleotidyltransferase activity"/>
    <property type="evidence" value="ECO:0007669"/>
    <property type="project" value="UniProtKB-KW"/>
</dbReference>
<evidence type="ECO:0000256" key="3">
    <source>
        <dbReference type="ARBA" id="ARBA00022722"/>
    </source>
</evidence>
<feature type="domain" description="Integrase catalytic" evidence="9">
    <location>
        <begin position="1685"/>
        <end position="1845"/>
    </location>
</feature>
<sequence>MIVNSIRAQYGGPLQTTFMYSKPYTKRIDNLRMPLGYQPLKFQQFGGKGNPKQHIAHFVETCENAGSRGDQLVGQFIRSLKGNAFEWYIDLEPEVVDSWEQLEKKLLNHFYSIKRTVSMMELTNTKQRKGESVIDYINRWRALSLNCKDRLTELSAVEICTQGMHWGLLYILQGIKPHTFEELATRAHDMELSTASRGTKNFPVSEIRKDKKETKSVEKVVKSTVKESMIVNTTPLKFPKRKEGRAEKKDDGSERRHLTLKERQEKVYPFPDSDIANMLEQLLEKQLIQLPKCKRLEQAGKVDDPNYYKYHRVISHPIEKCFVLKELILRLAREKKIELDLEEVTQINHAAAVIMSEALLPRLIFEQRKSLVQFETFEPVVVRFHQEVAPEDSQEKEKLIKEDDEGWTVVTRRKKRKFLGDHQDENPGVVACHAINTTEEESIPLRSLEEEGVSKDLSRFNVYDLLSLPQETKTILINALLNSTASSSSAPTATYESTPYCMSIDFSDEDLLLGSKLHNRPLYVFGYVREQRVDRILVNNGLAVNIMPKSTMRQLGILMEELLNSKLVIQGFNQGSQRVIGMIRLELIIGDLKASALFHVIDSRTTYKLLLGHPWIHGNGVVTSTLHQCFKFYQDGEKKVEVDSNPFSEAESHFADAKFYLKNDSSPEAVSIEVLLVNREDNFQLKSLASRKPHKSTETFHSGKNEASTSTAKSVILMNENTSNPPILRYVPLSRCKKGESPFVESPQGLKVGDIEVLKESFTIQLTKITKKGLGYKSPEPIRITRKGKEKVVDSNHITVKEVDSMEGKEGHSQRTSAFDRISPHVARAPVFERLSMTEAKRKDHQSTSNLDRRSAFQRLTITFKEEKGICQASMTTKPSAFERLSITKKKNAQTPRAPIINHLEDGGPHVQTDSSIDTKKKESTSRESVWCRIKHIDVESRHVSLKVKRHDGILTNPEKEDSEQGEGEISCHYITILEELEIETPEEDTEDVPHSLEDDGQSTVDELKEVNLGIIEEPRPTFISASLSSEEKGKYMSLLTEYKDIFASSYKEMPGLDPKVAVHHLAIKPGYRPIKQAQRRFRPELIPQIEVEVNKLIEAGFICKVKYPTWIANIVPVRKKNGQLRVCVDFRDLNNACPKDDFPLPITEIMVDATTGHETLSFIDGSSGYNQIRMALSDEKMTAFRTPKGIYCYKVIPFGLKNVGATYQRAMQKVFDDMLHKYVECYVDDLVVKSKRRQDHLKDLKVVFDRLQKYQHRGIEIDQSKIDAIQKMPRPKSLYDLRSLQGRLAYIRRFISNLAGRCQPFQKLMRKGENFVWDEACQNAFDNIKKYLLNPPVLGAPVPDEPLILYIAAQERSLGVLLAQEKEKGKERALYYLSRTLVGDEVNYSPIEKMCLALFFAIDKLRYYMQAFTAIKGQALADFLADHPIPLDWKLCEDLPDDEVFFTKVVEPWTIFALAELCSNNVAEYQALIIGLQMTLEIEVSFIEIYGDSKLIINQLSLQYDVKHEDLKPYFTYARQLMERFDSVMLEHVPRIENKRADTLENLATALMMSDNVALNIPLCQQWIMPPLLPECQEVNVTTSHLIDKEDWRQPIIEYLEHEKLSKDSRHKTEEESIKALEEAHAGVCGAHQSESKLQFQLRRMDYYWPKMVQDSMDYAKKFKAFQYHANFIHQPPEPRHPTVASWPFEAWGLDLFGPITPKSSVGHSYILAATYYFSKWAETIPLREAKKENVANFIRTHIIYRYGIPHRIMTDNGRQFSNSMIDKLCEKFKFKQYKSSMYNAAANGLAEAFNKTLCNLLKKIVSKPNRDWQERIGEALWAYRTTHRTPMGVTPYSLVYGVEIVLPLEREIPSLRMAVQEGLTTEDNVKLRLQELEALDEKRLEAQQALKCYQARMSKAFDKHVKPRSFQVSDLVLAVRRPIITTRHTGNKFTPKWDGPYIVKVYINGAYKIVDRDVLKIGPINGKFLKKFYA</sequence>